<dbReference type="InterPro" id="IPR011009">
    <property type="entry name" value="Kinase-like_dom_sf"/>
</dbReference>
<evidence type="ECO:0000256" key="7">
    <source>
        <dbReference type="ARBA" id="ARBA00038873"/>
    </source>
</evidence>
<keyword evidence="11" id="KW-1185">Reference proteome</keyword>
<organism evidence="10 11">
    <name type="scientific">Saccharopolyspora karakumensis</name>
    <dbReference type="NCBI Taxonomy" id="2530386"/>
    <lineage>
        <taxon>Bacteria</taxon>
        <taxon>Bacillati</taxon>
        <taxon>Actinomycetota</taxon>
        <taxon>Actinomycetes</taxon>
        <taxon>Pseudonocardiales</taxon>
        <taxon>Pseudonocardiaceae</taxon>
        <taxon>Saccharopolyspora</taxon>
    </lineage>
</organism>
<keyword evidence="4" id="KW-0418">Kinase</keyword>
<keyword evidence="3" id="KW-0808">Transferase</keyword>
<accession>A0A4R5BF18</accession>
<gene>
    <name evidence="10" type="ORF">E1202_25445</name>
</gene>
<dbReference type="EC" id="2.7.1.81" evidence="7"/>
<comment type="function">
    <text evidence="6">Catalyzes the GTP-dependent phosphorylation of 5-hydroxy-L-lysine.</text>
</comment>
<dbReference type="RefSeq" id="WP_132685660.1">
    <property type="nucleotide sequence ID" value="NZ_SMLA01000053.1"/>
</dbReference>
<evidence type="ECO:0000256" key="3">
    <source>
        <dbReference type="ARBA" id="ARBA00022679"/>
    </source>
</evidence>
<dbReference type="GO" id="GO:0005737">
    <property type="term" value="C:cytoplasm"/>
    <property type="evidence" value="ECO:0007669"/>
    <property type="project" value="UniProtKB-SubCell"/>
</dbReference>
<protein>
    <recommendedName>
        <fullName evidence="8">Hydroxylysine kinase</fullName>
        <ecNumber evidence="7">2.7.1.81</ecNumber>
    </recommendedName>
</protein>
<dbReference type="PANTHER" id="PTHR21064">
    <property type="entry name" value="AMINOGLYCOSIDE PHOSPHOTRANSFERASE DOMAIN-CONTAINING PROTEIN-RELATED"/>
    <property type="match status" value="1"/>
</dbReference>
<dbReference type="AlphaFoldDB" id="A0A4R5BF18"/>
<dbReference type="EMBL" id="SMLA01000053">
    <property type="protein sequence ID" value="TDD83460.1"/>
    <property type="molecule type" value="Genomic_DNA"/>
</dbReference>
<name>A0A4R5BF18_9PSEU</name>
<comment type="caution">
    <text evidence="10">The sequence shown here is derived from an EMBL/GenBank/DDBJ whole genome shotgun (WGS) entry which is preliminary data.</text>
</comment>
<evidence type="ECO:0000313" key="11">
    <source>
        <dbReference type="Proteomes" id="UP000294723"/>
    </source>
</evidence>
<dbReference type="PANTHER" id="PTHR21064:SF1">
    <property type="entry name" value="HYDROXYLYSINE KINASE"/>
    <property type="match status" value="1"/>
</dbReference>
<dbReference type="GO" id="GO:0047992">
    <property type="term" value="F:hydroxylysine kinase activity"/>
    <property type="evidence" value="ECO:0007669"/>
    <property type="project" value="UniProtKB-EC"/>
</dbReference>
<dbReference type="Proteomes" id="UP000294723">
    <property type="component" value="Unassembled WGS sequence"/>
</dbReference>
<comment type="subcellular location">
    <subcellularLocation>
        <location evidence="1">Cytoplasm</location>
    </subcellularLocation>
</comment>
<proteinExistence type="predicted"/>
<evidence type="ECO:0000259" key="9">
    <source>
        <dbReference type="Pfam" id="PF01636"/>
    </source>
</evidence>
<dbReference type="InterPro" id="IPR050249">
    <property type="entry name" value="Pseudomonas-type_ThrB"/>
</dbReference>
<evidence type="ECO:0000313" key="10">
    <source>
        <dbReference type="EMBL" id="TDD83460.1"/>
    </source>
</evidence>
<comment type="catalytic activity">
    <reaction evidence="5">
        <text>(5R)-5-hydroxy-L-lysine + GTP = (5R)-5-phosphooxy-L-lysine + GDP + H(+)</text>
        <dbReference type="Rhea" id="RHEA:19049"/>
        <dbReference type="ChEBI" id="CHEBI:15378"/>
        <dbReference type="ChEBI" id="CHEBI:37565"/>
        <dbReference type="ChEBI" id="CHEBI:57882"/>
        <dbReference type="ChEBI" id="CHEBI:58189"/>
        <dbReference type="ChEBI" id="CHEBI:58357"/>
        <dbReference type="EC" id="2.7.1.81"/>
    </reaction>
</comment>
<evidence type="ECO:0000256" key="4">
    <source>
        <dbReference type="ARBA" id="ARBA00022777"/>
    </source>
</evidence>
<dbReference type="Pfam" id="PF01636">
    <property type="entry name" value="APH"/>
    <property type="match status" value="1"/>
</dbReference>
<dbReference type="SUPFAM" id="SSF56112">
    <property type="entry name" value="Protein kinase-like (PK-like)"/>
    <property type="match status" value="1"/>
</dbReference>
<evidence type="ECO:0000256" key="8">
    <source>
        <dbReference type="ARBA" id="ARBA00040505"/>
    </source>
</evidence>
<dbReference type="Gene3D" id="3.90.1200.10">
    <property type="match status" value="1"/>
</dbReference>
<sequence>MRVDDFLDEVAAETGIAGSEEPIQVSVVSDVLGRDYGLSGGLIPIATEKDDTFRLEAGGRPYLVKVSPSSEAADIVDLQTSALLHLEEVAPELPVQRLVRTRAGGVAVELETDQAPSRTLRVFDFVPGTLLADAQPSAAQLGDAGAMLAKIGSTLAEFDHPREERLLLWDLAHFHRLRRLLDSVRDPGHRSLAERVMDEFEQEVVPVLGTLRRQVVHGDYSPYNVVVEPGASPFITGVIDFGDTVRTTTVFDIAVMTANQIGRDEHDPWAAAAAFIRGYRAERALDDTELATLRIAGLARLALRALVAEWRAEQSPDRQEYVMSHASHDWIHLAVAASTDRRDVARLLSAHTC</sequence>
<evidence type="ECO:0000256" key="5">
    <source>
        <dbReference type="ARBA" id="ARBA00036820"/>
    </source>
</evidence>
<dbReference type="InterPro" id="IPR002575">
    <property type="entry name" value="Aminoglycoside_PTrfase"/>
</dbReference>
<evidence type="ECO:0000256" key="1">
    <source>
        <dbReference type="ARBA" id="ARBA00004496"/>
    </source>
</evidence>
<feature type="domain" description="Aminoglycoside phosphotransferase" evidence="9">
    <location>
        <begin position="50"/>
        <end position="277"/>
    </location>
</feature>
<evidence type="ECO:0000256" key="6">
    <source>
        <dbReference type="ARBA" id="ARBA00037368"/>
    </source>
</evidence>
<reference evidence="10 11" key="1">
    <citation type="submission" date="2019-03" db="EMBL/GenBank/DDBJ databases">
        <title>Draft genome sequences of novel Actinobacteria.</title>
        <authorList>
            <person name="Sahin N."/>
            <person name="Ay H."/>
            <person name="Saygin H."/>
        </authorList>
    </citation>
    <scope>NUCLEOTIDE SEQUENCE [LARGE SCALE GENOMIC DNA]</scope>
    <source>
        <strain evidence="10 11">5K548</strain>
    </source>
</reference>
<keyword evidence="2" id="KW-0963">Cytoplasm</keyword>
<evidence type="ECO:0000256" key="2">
    <source>
        <dbReference type="ARBA" id="ARBA00022490"/>
    </source>
</evidence>